<dbReference type="PANTHER" id="PTHR21137:SF35">
    <property type="entry name" value="ODORANT RECEPTOR 19A-RELATED"/>
    <property type="match status" value="1"/>
</dbReference>
<evidence type="ECO:0008006" key="13">
    <source>
        <dbReference type="Google" id="ProtNLM"/>
    </source>
</evidence>
<reference evidence="11 12" key="1">
    <citation type="journal article" date="2024" name="bioRxiv">
        <title>A reference genome for Trichogramma kaykai: A tiny desert-dwelling parasitoid wasp with competing sex-ratio distorters.</title>
        <authorList>
            <person name="Culotta J."/>
            <person name="Lindsey A.R."/>
        </authorList>
    </citation>
    <scope>NUCLEOTIDE SEQUENCE [LARGE SCALE GENOMIC DNA]</scope>
    <source>
        <strain evidence="11 12">KSX58</strain>
    </source>
</reference>
<evidence type="ECO:0000256" key="2">
    <source>
        <dbReference type="ARBA" id="ARBA00022475"/>
    </source>
</evidence>
<gene>
    <name evidence="11" type="ORF">TKK_002674</name>
</gene>
<evidence type="ECO:0000256" key="6">
    <source>
        <dbReference type="ARBA" id="ARBA00022989"/>
    </source>
</evidence>
<keyword evidence="3" id="KW-0716">Sensory transduction</keyword>
<dbReference type="GO" id="GO:0005886">
    <property type="term" value="C:plasma membrane"/>
    <property type="evidence" value="ECO:0007669"/>
    <property type="project" value="UniProtKB-SubCell"/>
</dbReference>
<sequence>MRKIFHNLLQLQSIFGVWTPVIENNSMVNKLIYTVNKVLIFPMPILLIVGMILALLYNNLNEEDYLETVMMLVTVLNNFLKAVGMRLGRKYLIKIIEMTRCEKMSRLHDPEEVLIEKNYSIFLRKFFNSLHIMIVATWFAWVLPILFQNKNQRVLPVKVWTGFDELNDQDFWWFFIPDVGLFLVAAIMALHHELVLTTILLFTCSQFDILAHRIKNIARRATKIANSTHGYVESCESRLIEECVTHQLLIFK</sequence>
<evidence type="ECO:0000256" key="4">
    <source>
        <dbReference type="ARBA" id="ARBA00022692"/>
    </source>
</evidence>
<evidence type="ECO:0000256" key="8">
    <source>
        <dbReference type="ARBA" id="ARBA00023170"/>
    </source>
</evidence>
<evidence type="ECO:0000256" key="7">
    <source>
        <dbReference type="ARBA" id="ARBA00023136"/>
    </source>
</evidence>
<dbReference type="AlphaFoldDB" id="A0ABD2XIC1"/>
<protein>
    <recommendedName>
        <fullName evidence="13">Odorant receptor</fullName>
    </recommendedName>
</protein>
<evidence type="ECO:0000256" key="10">
    <source>
        <dbReference type="SAM" id="Phobius"/>
    </source>
</evidence>
<dbReference type="PANTHER" id="PTHR21137">
    <property type="entry name" value="ODORANT RECEPTOR"/>
    <property type="match status" value="1"/>
</dbReference>
<keyword evidence="2" id="KW-1003">Cell membrane</keyword>
<keyword evidence="6 10" id="KW-1133">Transmembrane helix</keyword>
<keyword evidence="9" id="KW-0807">Transducer</keyword>
<comment type="caution">
    <text evidence="11">The sequence shown here is derived from an EMBL/GenBank/DDBJ whole genome shotgun (WGS) entry which is preliminary data.</text>
</comment>
<feature type="transmembrane region" description="Helical" evidence="10">
    <location>
        <begin position="38"/>
        <end position="57"/>
    </location>
</feature>
<keyword evidence="5" id="KW-0552">Olfaction</keyword>
<accession>A0ABD2XIC1</accession>
<dbReference type="InterPro" id="IPR004117">
    <property type="entry name" value="7tm6_olfct_rcpt"/>
</dbReference>
<keyword evidence="12" id="KW-1185">Reference proteome</keyword>
<evidence type="ECO:0000256" key="3">
    <source>
        <dbReference type="ARBA" id="ARBA00022606"/>
    </source>
</evidence>
<evidence type="ECO:0000256" key="9">
    <source>
        <dbReference type="ARBA" id="ARBA00023224"/>
    </source>
</evidence>
<keyword evidence="4 10" id="KW-0812">Transmembrane</keyword>
<proteinExistence type="predicted"/>
<organism evidence="11 12">
    <name type="scientific">Trichogramma kaykai</name>
    <dbReference type="NCBI Taxonomy" id="54128"/>
    <lineage>
        <taxon>Eukaryota</taxon>
        <taxon>Metazoa</taxon>
        <taxon>Ecdysozoa</taxon>
        <taxon>Arthropoda</taxon>
        <taxon>Hexapoda</taxon>
        <taxon>Insecta</taxon>
        <taxon>Pterygota</taxon>
        <taxon>Neoptera</taxon>
        <taxon>Endopterygota</taxon>
        <taxon>Hymenoptera</taxon>
        <taxon>Apocrita</taxon>
        <taxon>Proctotrupomorpha</taxon>
        <taxon>Chalcidoidea</taxon>
        <taxon>Trichogrammatidae</taxon>
        <taxon>Trichogramma</taxon>
    </lineage>
</organism>
<dbReference type="Proteomes" id="UP001627154">
    <property type="component" value="Unassembled WGS sequence"/>
</dbReference>
<dbReference type="GO" id="GO:0007165">
    <property type="term" value="P:signal transduction"/>
    <property type="evidence" value="ECO:0007669"/>
    <property type="project" value="UniProtKB-KW"/>
</dbReference>
<feature type="transmembrane region" description="Helical" evidence="10">
    <location>
        <begin position="126"/>
        <end position="147"/>
    </location>
</feature>
<dbReference type="Pfam" id="PF02949">
    <property type="entry name" value="7tm_6"/>
    <property type="match status" value="1"/>
</dbReference>
<evidence type="ECO:0000256" key="1">
    <source>
        <dbReference type="ARBA" id="ARBA00004651"/>
    </source>
</evidence>
<dbReference type="GO" id="GO:0007608">
    <property type="term" value="P:sensory perception of smell"/>
    <property type="evidence" value="ECO:0007669"/>
    <property type="project" value="UniProtKB-KW"/>
</dbReference>
<name>A0ABD2XIC1_9HYME</name>
<feature type="transmembrane region" description="Helical" evidence="10">
    <location>
        <begin position="69"/>
        <end position="88"/>
    </location>
</feature>
<comment type="subcellular location">
    <subcellularLocation>
        <location evidence="1">Cell membrane</location>
        <topology evidence="1">Multi-pass membrane protein</topology>
    </subcellularLocation>
</comment>
<evidence type="ECO:0000256" key="5">
    <source>
        <dbReference type="ARBA" id="ARBA00022725"/>
    </source>
</evidence>
<evidence type="ECO:0000313" key="12">
    <source>
        <dbReference type="Proteomes" id="UP001627154"/>
    </source>
</evidence>
<evidence type="ECO:0000313" key="11">
    <source>
        <dbReference type="EMBL" id="KAL3404609.1"/>
    </source>
</evidence>
<dbReference type="EMBL" id="JBJJXI010000023">
    <property type="protein sequence ID" value="KAL3404609.1"/>
    <property type="molecule type" value="Genomic_DNA"/>
</dbReference>
<keyword evidence="8" id="KW-0675">Receptor</keyword>
<keyword evidence="7 10" id="KW-0472">Membrane</keyword>